<protein>
    <submittedName>
        <fullName evidence="2">Uncharacterized protein</fullName>
    </submittedName>
</protein>
<proteinExistence type="predicted"/>
<reference evidence="2" key="1">
    <citation type="submission" date="2019-12" db="UniProtKB">
        <authorList>
            <consortium name="WormBaseParasite"/>
        </authorList>
    </citation>
    <scope>IDENTIFICATION</scope>
</reference>
<dbReference type="AlphaFoldDB" id="A0A5S6QBK8"/>
<dbReference type="WBParaSite" id="TMUE_1000004578.1">
    <property type="protein sequence ID" value="TMUE_1000004578.1"/>
    <property type="gene ID" value="WBGene00295704"/>
</dbReference>
<sequence>MQTFLATCACSFDAAPSSVHGEFVVAAGRRYTAQNPPGIILLAFRIFLQSNEVSALNKLTDQPGRHFA</sequence>
<evidence type="ECO:0000313" key="1">
    <source>
        <dbReference type="Proteomes" id="UP000046395"/>
    </source>
</evidence>
<keyword evidence="1" id="KW-1185">Reference proteome</keyword>
<evidence type="ECO:0000313" key="2">
    <source>
        <dbReference type="WBParaSite" id="TMUE_1000004578.1"/>
    </source>
</evidence>
<dbReference type="Proteomes" id="UP000046395">
    <property type="component" value="Unassembled WGS sequence"/>
</dbReference>
<accession>A0A5S6QBK8</accession>
<name>A0A5S6QBK8_TRIMR</name>
<organism evidence="1 2">
    <name type="scientific">Trichuris muris</name>
    <name type="common">Mouse whipworm</name>
    <dbReference type="NCBI Taxonomy" id="70415"/>
    <lineage>
        <taxon>Eukaryota</taxon>
        <taxon>Metazoa</taxon>
        <taxon>Ecdysozoa</taxon>
        <taxon>Nematoda</taxon>
        <taxon>Enoplea</taxon>
        <taxon>Dorylaimia</taxon>
        <taxon>Trichinellida</taxon>
        <taxon>Trichuridae</taxon>
        <taxon>Trichuris</taxon>
    </lineage>
</organism>